<reference evidence="2 3" key="1">
    <citation type="journal article" date="2023" name="IScience">
        <title>Expanded male sex-determining region conserved during the evolution of homothallism in the green alga Volvox.</title>
        <authorList>
            <person name="Yamamoto K."/>
            <person name="Matsuzaki R."/>
            <person name="Mahakham W."/>
            <person name="Heman W."/>
            <person name="Sekimoto H."/>
            <person name="Kawachi M."/>
            <person name="Minakuchi Y."/>
            <person name="Toyoda A."/>
            <person name="Nozaki H."/>
        </authorList>
    </citation>
    <scope>NUCLEOTIDE SEQUENCE [LARGE SCALE GENOMIC DNA]</scope>
    <source>
        <strain evidence="2 3">NIES-4468</strain>
    </source>
</reference>
<gene>
    <name evidence="2" type="ORF">VaNZ11_008284</name>
</gene>
<sequence length="308" mass="35297">MPQIEPVNPEDYNALRMRVHHLKQKHTEAVQQQHAQREVDLASIASRCAQLEALNESLLADNEKLQVQLRQSTERGAKLRRQQEREQQKLREQIEKLTSEAATVDENWAGKLAKAESEAALRVEKLQAEIADLKRQQEAEVERLKKEHEERLQDTDEWCRGEIEAVRHNARAQIAQAHGAVEQWQQKYDEESSTCRKLSDANKILQADVDELRAAVQAREGELKQANAVLLRMQKQHDAEQQGNEAEKQALKQRYTELLDSKRVEHAEQLAHIEGRLQAVVAKKDATISALRAELQNTYSTLLPLKSI</sequence>
<protein>
    <submittedName>
        <fullName evidence="2">Uncharacterized protein</fullName>
    </submittedName>
</protein>
<feature type="coiled-coil region" evidence="1">
    <location>
        <begin position="48"/>
        <end position="229"/>
    </location>
</feature>
<evidence type="ECO:0000313" key="2">
    <source>
        <dbReference type="EMBL" id="GLI64892.1"/>
    </source>
</evidence>
<dbReference type="EMBL" id="BSDZ01000021">
    <property type="protein sequence ID" value="GLI64892.1"/>
    <property type="molecule type" value="Genomic_DNA"/>
</dbReference>
<comment type="caution">
    <text evidence="2">The sequence shown here is derived from an EMBL/GenBank/DDBJ whole genome shotgun (WGS) entry which is preliminary data.</text>
</comment>
<name>A0ABQ5S4R4_9CHLO</name>
<keyword evidence="3" id="KW-1185">Reference proteome</keyword>
<organism evidence="2 3">
    <name type="scientific">Volvox africanus</name>
    <dbReference type="NCBI Taxonomy" id="51714"/>
    <lineage>
        <taxon>Eukaryota</taxon>
        <taxon>Viridiplantae</taxon>
        <taxon>Chlorophyta</taxon>
        <taxon>core chlorophytes</taxon>
        <taxon>Chlorophyceae</taxon>
        <taxon>CS clade</taxon>
        <taxon>Chlamydomonadales</taxon>
        <taxon>Volvocaceae</taxon>
        <taxon>Volvox</taxon>
    </lineage>
</organism>
<evidence type="ECO:0000256" key="1">
    <source>
        <dbReference type="SAM" id="Coils"/>
    </source>
</evidence>
<proteinExistence type="predicted"/>
<accession>A0ABQ5S4R4</accession>
<keyword evidence="1" id="KW-0175">Coiled coil</keyword>
<evidence type="ECO:0000313" key="3">
    <source>
        <dbReference type="Proteomes" id="UP001165090"/>
    </source>
</evidence>
<dbReference type="Proteomes" id="UP001165090">
    <property type="component" value="Unassembled WGS sequence"/>
</dbReference>